<dbReference type="AlphaFoldDB" id="A0A914B1B5"/>
<dbReference type="RefSeq" id="XP_038069584.1">
    <property type="nucleotide sequence ID" value="XM_038213656.1"/>
</dbReference>
<accession>A0A914B1B5</accession>
<dbReference type="EnsemblMetazoa" id="XM_038213656.1">
    <property type="protein sequence ID" value="XP_038069584.1"/>
    <property type="gene ID" value="LOC119738722"/>
</dbReference>
<evidence type="ECO:0000259" key="1">
    <source>
        <dbReference type="PROSITE" id="PS50017"/>
    </source>
</evidence>
<sequence length="108" mass="11840">MAAPGEFGVPRVLNSKNRLTLSQNIGDKWEALAIVLDFSDAKIETFRANNQQNQEGQIRTMLTEWVQKNAGKPLVQMLVEAFRASTVNLKTLALAVKAADENGGDIVL</sequence>
<keyword evidence="3" id="KW-1185">Reference proteome</keyword>
<dbReference type="GeneID" id="119738722"/>
<dbReference type="Gene3D" id="1.10.533.10">
    <property type="entry name" value="Death Domain, Fas"/>
    <property type="match status" value="1"/>
</dbReference>
<dbReference type="SUPFAM" id="SSF47986">
    <property type="entry name" value="DEATH domain"/>
    <property type="match status" value="1"/>
</dbReference>
<feature type="domain" description="Death" evidence="1">
    <location>
        <begin position="14"/>
        <end position="83"/>
    </location>
</feature>
<reference evidence="2" key="1">
    <citation type="submission" date="2022-11" db="UniProtKB">
        <authorList>
            <consortium name="EnsemblMetazoa"/>
        </authorList>
    </citation>
    <scope>IDENTIFICATION</scope>
</reference>
<proteinExistence type="predicted"/>
<evidence type="ECO:0000313" key="2">
    <source>
        <dbReference type="EnsemblMetazoa" id="XP_038069584.1"/>
    </source>
</evidence>
<name>A0A914B1B5_PATMI</name>
<dbReference type="GO" id="GO:0007165">
    <property type="term" value="P:signal transduction"/>
    <property type="evidence" value="ECO:0007669"/>
    <property type="project" value="InterPro"/>
</dbReference>
<dbReference type="Proteomes" id="UP000887568">
    <property type="component" value="Unplaced"/>
</dbReference>
<protein>
    <recommendedName>
        <fullName evidence="1">Death domain-containing protein</fullName>
    </recommendedName>
</protein>
<dbReference type="CDD" id="cd01670">
    <property type="entry name" value="Death"/>
    <property type="match status" value="1"/>
</dbReference>
<evidence type="ECO:0000313" key="3">
    <source>
        <dbReference type="Proteomes" id="UP000887568"/>
    </source>
</evidence>
<dbReference type="PROSITE" id="PS50017">
    <property type="entry name" value="DEATH_DOMAIN"/>
    <property type="match status" value="1"/>
</dbReference>
<dbReference type="Pfam" id="PF00531">
    <property type="entry name" value="Death"/>
    <property type="match status" value="1"/>
</dbReference>
<dbReference type="InterPro" id="IPR000488">
    <property type="entry name" value="Death_dom"/>
</dbReference>
<dbReference type="InterPro" id="IPR011029">
    <property type="entry name" value="DEATH-like_dom_sf"/>
</dbReference>
<organism evidence="2 3">
    <name type="scientific">Patiria miniata</name>
    <name type="common">Bat star</name>
    <name type="synonym">Asterina miniata</name>
    <dbReference type="NCBI Taxonomy" id="46514"/>
    <lineage>
        <taxon>Eukaryota</taxon>
        <taxon>Metazoa</taxon>
        <taxon>Echinodermata</taxon>
        <taxon>Eleutherozoa</taxon>
        <taxon>Asterozoa</taxon>
        <taxon>Asteroidea</taxon>
        <taxon>Valvatacea</taxon>
        <taxon>Valvatida</taxon>
        <taxon>Asterinidae</taxon>
        <taxon>Patiria</taxon>
    </lineage>
</organism>